<feature type="compositionally biased region" description="Basic and acidic residues" evidence="6">
    <location>
        <begin position="1"/>
        <end position="15"/>
    </location>
</feature>
<evidence type="ECO:0000256" key="5">
    <source>
        <dbReference type="PROSITE-ProRule" id="PRU00581"/>
    </source>
</evidence>
<dbReference type="Pfam" id="PF01284">
    <property type="entry name" value="MARVEL"/>
    <property type="match status" value="1"/>
</dbReference>
<sequence>MLKETNGEIDLKETETQSPPPTTTNTKTSTNNTTTQAEIDESLQVHQQQPVNTLPTTPIVIEKTITTTKNNKENIAETVQVPPSFTTTITPQQTNKMATPNTSTAAGSKPFNRMQAAKVRLIPDGRKKQLNTRYLVTLPGVLKLAELVENIFLLLKISFLLNFQLVGFVAFILAICADRRSTASAWTAHITFETTIVVCILILLYVVFPHLSLSDERNREGLVVVELIFYGLNTLLFFIAIWLMIHLAWGSLSDSRGAAIMGAITQFPTDILQVPPSFTTTITPQQTNKMATPNTSTAAGSKPFNRMQAAKVRLIPDGRKKQLNTRYLVTLPGVLKLAELLVGFVAFILAICADRRSTASAWTAHITFETTIVVCILILLYVVFPHLSLSDERNREGLVVVELIFYGLNTLLFFIAIWLMIHLAWGSLSDSRGASIMGAIFCFALCVIYAVETFIKYMQWVGQDIFPQPADSPFVHRVPPAPAQEMEKRYEPKNGNEEHVAV</sequence>
<evidence type="ECO:0000256" key="6">
    <source>
        <dbReference type="SAM" id="MobiDB-lite"/>
    </source>
</evidence>
<evidence type="ECO:0000256" key="1">
    <source>
        <dbReference type="ARBA" id="ARBA00004141"/>
    </source>
</evidence>
<accession>A0A914L7M6</accession>
<keyword evidence="9" id="KW-1185">Reference proteome</keyword>
<comment type="subcellular location">
    <subcellularLocation>
        <location evidence="1">Membrane</location>
        <topology evidence="1">Multi-pass membrane protein</topology>
    </subcellularLocation>
</comment>
<keyword evidence="3 7" id="KW-1133">Transmembrane helix</keyword>
<name>A0A914L7M6_MELIC</name>
<feature type="region of interest" description="Disordered" evidence="6">
    <location>
        <begin position="1"/>
        <end position="31"/>
    </location>
</feature>
<dbReference type="GO" id="GO:0016020">
    <property type="term" value="C:membrane"/>
    <property type="evidence" value="ECO:0007669"/>
    <property type="project" value="UniProtKB-SubCell"/>
</dbReference>
<reference evidence="10" key="1">
    <citation type="submission" date="2022-11" db="UniProtKB">
        <authorList>
            <consortium name="WormBaseParasite"/>
        </authorList>
    </citation>
    <scope>IDENTIFICATION</scope>
</reference>
<evidence type="ECO:0000313" key="10">
    <source>
        <dbReference type="WBParaSite" id="Minc3s00323g10202"/>
    </source>
</evidence>
<evidence type="ECO:0000256" key="7">
    <source>
        <dbReference type="SAM" id="Phobius"/>
    </source>
</evidence>
<dbReference type="InterPro" id="IPR008253">
    <property type="entry name" value="Marvel"/>
</dbReference>
<feature type="transmembrane region" description="Helical" evidence="7">
    <location>
        <begin position="188"/>
        <end position="208"/>
    </location>
</feature>
<dbReference type="Proteomes" id="UP000887563">
    <property type="component" value="Unplaced"/>
</dbReference>
<dbReference type="PANTHER" id="PTHR22776:SF52">
    <property type="entry name" value="MARVEL DOMAIN-CONTAINING PROTEIN"/>
    <property type="match status" value="1"/>
</dbReference>
<feature type="domain" description="MARVEL" evidence="8">
    <location>
        <begin position="327"/>
        <end position="461"/>
    </location>
</feature>
<proteinExistence type="predicted"/>
<feature type="transmembrane region" description="Helical" evidence="7">
    <location>
        <begin position="228"/>
        <end position="249"/>
    </location>
</feature>
<keyword evidence="2 5" id="KW-0812">Transmembrane</keyword>
<dbReference type="PROSITE" id="PS51225">
    <property type="entry name" value="MARVEL"/>
    <property type="match status" value="1"/>
</dbReference>
<dbReference type="PANTHER" id="PTHR22776">
    <property type="entry name" value="MARVEL-CONTAINING POTENTIAL LIPID RAFT-ASSOCIATED PROTEIN"/>
    <property type="match status" value="1"/>
</dbReference>
<dbReference type="InterPro" id="IPR050578">
    <property type="entry name" value="MARVEL-CKLF_proteins"/>
</dbReference>
<feature type="transmembrane region" description="Helical" evidence="7">
    <location>
        <begin position="327"/>
        <end position="350"/>
    </location>
</feature>
<feature type="transmembrane region" description="Helical" evidence="7">
    <location>
        <begin position="362"/>
        <end position="384"/>
    </location>
</feature>
<organism evidence="9 10">
    <name type="scientific">Meloidogyne incognita</name>
    <name type="common">Southern root-knot nematode worm</name>
    <name type="synonym">Oxyuris incognita</name>
    <dbReference type="NCBI Taxonomy" id="6306"/>
    <lineage>
        <taxon>Eukaryota</taxon>
        <taxon>Metazoa</taxon>
        <taxon>Ecdysozoa</taxon>
        <taxon>Nematoda</taxon>
        <taxon>Chromadorea</taxon>
        <taxon>Rhabditida</taxon>
        <taxon>Tylenchina</taxon>
        <taxon>Tylenchomorpha</taxon>
        <taxon>Tylenchoidea</taxon>
        <taxon>Meloidogynidae</taxon>
        <taxon>Meloidogyninae</taxon>
        <taxon>Meloidogyne</taxon>
        <taxon>Meloidogyne incognita group</taxon>
    </lineage>
</organism>
<dbReference type="WBParaSite" id="Minc3s00323g10202">
    <property type="protein sequence ID" value="Minc3s00323g10202"/>
    <property type="gene ID" value="Minc3s00323g10202"/>
</dbReference>
<feature type="transmembrane region" description="Helical" evidence="7">
    <location>
        <begin position="433"/>
        <end position="451"/>
    </location>
</feature>
<feature type="transmembrane region" description="Helical" evidence="7">
    <location>
        <begin position="151"/>
        <end position="176"/>
    </location>
</feature>
<evidence type="ECO:0000313" key="9">
    <source>
        <dbReference type="Proteomes" id="UP000887563"/>
    </source>
</evidence>
<feature type="transmembrane region" description="Helical" evidence="7">
    <location>
        <begin position="396"/>
        <end position="421"/>
    </location>
</feature>
<evidence type="ECO:0000256" key="3">
    <source>
        <dbReference type="ARBA" id="ARBA00022989"/>
    </source>
</evidence>
<protein>
    <submittedName>
        <fullName evidence="10">MARVEL domain-containing protein</fullName>
    </submittedName>
</protein>
<evidence type="ECO:0000256" key="4">
    <source>
        <dbReference type="ARBA" id="ARBA00023136"/>
    </source>
</evidence>
<dbReference type="AlphaFoldDB" id="A0A914L7M6"/>
<evidence type="ECO:0000259" key="8">
    <source>
        <dbReference type="PROSITE" id="PS51225"/>
    </source>
</evidence>
<evidence type="ECO:0000256" key="2">
    <source>
        <dbReference type="ARBA" id="ARBA00022692"/>
    </source>
</evidence>
<keyword evidence="4 5" id="KW-0472">Membrane</keyword>